<evidence type="ECO:0000259" key="20">
    <source>
        <dbReference type="PROSITE" id="PS50855"/>
    </source>
</evidence>
<dbReference type="Proteomes" id="UP001144323">
    <property type="component" value="Unassembled WGS sequence"/>
</dbReference>
<evidence type="ECO:0000256" key="15">
    <source>
        <dbReference type="ARBA" id="ARBA00023008"/>
    </source>
</evidence>
<feature type="transmembrane region" description="Helical" evidence="19">
    <location>
        <begin position="665"/>
        <end position="688"/>
    </location>
</feature>
<evidence type="ECO:0000256" key="16">
    <source>
        <dbReference type="ARBA" id="ARBA00023136"/>
    </source>
</evidence>
<feature type="transmembrane region" description="Helical" evidence="19">
    <location>
        <begin position="593"/>
        <end position="610"/>
    </location>
</feature>
<comment type="subcellular location">
    <subcellularLocation>
        <location evidence="1">Cell membrane</location>
        <topology evidence="1">Multi-pass membrane protein</topology>
    </subcellularLocation>
</comment>
<dbReference type="GO" id="GO:0022904">
    <property type="term" value="P:respiratory electron transport chain"/>
    <property type="evidence" value="ECO:0007669"/>
    <property type="project" value="InterPro"/>
</dbReference>
<protein>
    <recommendedName>
        <fullName evidence="4">cytochrome-c oxidase</fullName>
        <ecNumber evidence="4">7.1.1.9</ecNumber>
    </recommendedName>
</protein>
<feature type="transmembrane region" description="Helical" evidence="19">
    <location>
        <begin position="88"/>
        <end position="115"/>
    </location>
</feature>
<feature type="transmembrane region" description="Helical" evidence="19">
    <location>
        <begin position="482"/>
        <end position="502"/>
    </location>
</feature>
<dbReference type="InterPro" id="IPR013833">
    <property type="entry name" value="Cyt_c_oxidase_su3_a-hlx"/>
</dbReference>
<keyword evidence="6" id="KW-1003">Cell membrane</keyword>
<evidence type="ECO:0000256" key="2">
    <source>
        <dbReference type="ARBA" id="ARBA00004673"/>
    </source>
</evidence>
<dbReference type="PRINTS" id="PR01165">
    <property type="entry name" value="CYCOXIDASEI"/>
</dbReference>
<dbReference type="GO" id="GO:0004129">
    <property type="term" value="F:cytochrome-c oxidase activity"/>
    <property type="evidence" value="ECO:0007669"/>
    <property type="project" value="UniProtKB-EC"/>
</dbReference>
<name>A0A9W6GUW2_9HYPH</name>
<evidence type="ECO:0000256" key="19">
    <source>
        <dbReference type="SAM" id="Phobius"/>
    </source>
</evidence>
<evidence type="ECO:0000256" key="3">
    <source>
        <dbReference type="ARBA" id="ARBA00009578"/>
    </source>
</evidence>
<keyword evidence="9 18" id="KW-0812">Transmembrane</keyword>
<feature type="transmembrane region" description="Helical" evidence="19">
    <location>
        <begin position="369"/>
        <end position="393"/>
    </location>
</feature>
<evidence type="ECO:0000256" key="18">
    <source>
        <dbReference type="RuleBase" id="RU000370"/>
    </source>
</evidence>
<feature type="transmembrane region" description="Helical" evidence="19">
    <location>
        <begin position="439"/>
        <end position="462"/>
    </location>
</feature>
<organism evidence="21 22">
    <name type="scientific">Methylocystis echinoides</name>
    <dbReference type="NCBI Taxonomy" id="29468"/>
    <lineage>
        <taxon>Bacteria</taxon>
        <taxon>Pseudomonadati</taxon>
        <taxon>Pseudomonadota</taxon>
        <taxon>Alphaproteobacteria</taxon>
        <taxon>Hyphomicrobiales</taxon>
        <taxon>Methylocystaceae</taxon>
        <taxon>Methylocystis</taxon>
    </lineage>
</organism>
<evidence type="ECO:0000256" key="11">
    <source>
        <dbReference type="ARBA" id="ARBA00022967"/>
    </source>
</evidence>
<dbReference type="InterPro" id="IPR023615">
    <property type="entry name" value="Cyt_c_Oxase_su1_BS"/>
</dbReference>
<feature type="transmembrane region" description="Helical" evidence="19">
    <location>
        <begin position="299"/>
        <end position="319"/>
    </location>
</feature>
<feature type="transmembrane region" description="Helical" evidence="19">
    <location>
        <begin position="777"/>
        <end position="801"/>
    </location>
</feature>
<dbReference type="AlphaFoldDB" id="A0A9W6GUW2"/>
<feature type="transmembrane region" description="Helical" evidence="19">
    <location>
        <begin position="738"/>
        <end position="757"/>
    </location>
</feature>
<keyword evidence="13 19" id="KW-1133">Transmembrane helix</keyword>
<feature type="transmembrane region" description="Helical" evidence="19">
    <location>
        <begin position="331"/>
        <end position="357"/>
    </location>
</feature>
<evidence type="ECO:0000256" key="17">
    <source>
        <dbReference type="ARBA" id="ARBA00047816"/>
    </source>
</evidence>
<keyword evidence="22" id="KW-1185">Reference proteome</keyword>
<keyword evidence="10" id="KW-0479">Metal-binding</keyword>
<dbReference type="GO" id="GO:0046872">
    <property type="term" value="F:metal ion binding"/>
    <property type="evidence" value="ECO:0007669"/>
    <property type="project" value="UniProtKB-KW"/>
</dbReference>
<keyword evidence="8 18" id="KW-0679">Respiratory chain</keyword>
<gene>
    <name evidence="21" type="ORF">LMG27198_23700</name>
</gene>
<dbReference type="InterPro" id="IPR023616">
    <property type="entry name" value="Cyt_c_oxase-like_su1_dom"/>
</dbReference>
<dbReference type="GO" id="GO:0009060">
    <property type="term" value="P:aerobic respiration"/>
    <property type="evidence" value="ECO:0007669"/>
    <property type="project" value="InterPro"/>
</dbReference>
<dbReference type="InterPro" id="IPR014241">
    <property type="entry name" value="Cyt_c_oxidase_su1_bac"/>
</dbReference>
<feature type="transmembrane region" description="Helical" evidence="19">
    <location>
        <begin position="708"/>
        <end position="726"/>
    </location>
</feature>
<evidence type="ECO:0000256" key="7">
    <source>
        <dbReference type="ARBA" id="ARBA00022617"/>
    </source>
</evidence>
<dbReference type="GO" id="GO:0005886">
    <property type="term" value="C:plasma membrane"/>
    <property type="evidence" value="ECO:0007669"/>
    <property type="project" value="UniProtKB-SubCell"/>
</dbReference>
<dbReference type="Gene3D" id="1.20.210.10">
    <property type="entry name" value="Cytochrome c oxidase-like, subunit I domain"/>
    <property type="match status" value="1"/>
</dbReference>
<dbReference type="SUPFAM" id="SSF81452">
    <property type="entry name" value="Cytochrome c oxidase subunit III-like"/>
    <property type="match status" value="1"/>
</dbReference>
<reference evidence="21" key="1">
    <citation type="journal article" date="2023" name="Int. J. Syst. Evol. Microbiol.">
        <title>Methylocystis iwaonis sp. nov., a type II methane-oxidizing bacterium from surface soil of a rice paddy field in Japan, and emended description of the genus Methylocystis (ex Whittenbury et al. 1970) Bowman et al. 1993.</title>
        <authorList>
            <person name="Kaise H."/>
            <person name="Sawadogo J.B."/>
            <person name="Alam M.S."/>
            <person name="Ueno C."/>
            <person name="Dianou D."/>
            <person name="Shinjo R."/>
            <person name="Asakawa S."/>
        </authorList>
    </citation>
    <scope>NUCLEOTIDE SEQUENCE</scope>
    <source>
        <strain evidence="21">LMG27198</strain>
    </source>
</reference>
<dbReference type="GO" id="GO:0015990">
    <property type="term" value="P:electron transport coupled proton transport"/>
    <property type="evidence" value="ECO:0007669"/>
    <property type="project" value="InterPro"/>
</dbReference>
<evidence type="ECO:0000256" key="4">
    <source>
        <dbReference type="ARBA" id="ARBA00012949"/>
    </source>
</evidence>
<feature type="transmembrane region" description="Helical" evidence="19">
    <location>
        <begin position="822"/>
        <end position="840"/>
    </location>
</feature>
<keyword evidence="15" id="KW-0186">Copper</keyword>
<dbReference type="InterPro" id="IPR000883">
    <property type="entry name" value="Cyt_C_Oxase_1"/>
</dbReference>
<keyword evidence="5 18" id="KW-0813">Transport</keyword>
<keyword evidence="14" id="KW-0408">Iron</keyword>
<evidence type="ECO:0000313" key="22">
    <source>
        <dbReference type="Proteomes" id="UP001144323"/>
    </source>
</evidence>
<feature type="transmembrane region" description="Helical" evidence="19">
    <location>
        <begin position="616"/>
        <end position="634"/>
    </location>
</feature>
<evidence type="ECO:0000256" key="13">
    <source>
        <dbReference type="ARBA" id="ARBA00022989"/>
    </source>
</evidence>
<dbReference type="Gene3D" id="1.20.120.80">
    <property type="entry name" value="Cytochrome c oxidase, subunit III, four-helix bundle"/>
    <property type="match status" value="1"/>
</dbReference>
<keyword evidence="11" id="KW-1278">Translocase</keyword>
<proteinExistence type="inferred from homology"/>
<dbReference type="EMBL" id="BSEC01000001">
    <property type="protein sequence ID" value="GLI93378.1"/>
    <property type="molecule type" value="Genomic_DNA"/>
</dbReference>
<evidence type="ECO:0000256" key="10">
    <source>
        <dbReference type="ARBA" id="ARBA00022723"/>
    </source>
</evidence>
<evidence type="ECO:0000256" key="1">
    <source>
        <dbReference type="ARBA" id="ARBA00004651"/>
    </source>
</evidence>
<evidence type="ECO:0000256" key="5">
    <source>
        <dbReference type="ARBA" id="ARBA00022448"/>
    </source>
</evidence>
<comment type="similarity">
    <text evidence="3 18">Belongs to the heme-copper respiratory oxidase family.</text>
</comment>
<feature type="transmembrane region" description="Helical" evidence="19">
    <location>
        <begin position="127"/>
        <end position="148"/>
    </location>
</feature>
<dbReference type="PROSITE" id="PS50855">
    <property type="entry name" value="COX1"/>
    <property type="match status" value="1"/>
</dbReference>
<evidence type="ECO:0000256" key="8">
    <source>
        <dbReference type="ARBA" id="ARBA00022660"/>
    </source>
</evidence>
<evidence type="ECO:0000256" key="12">
    <source>
        <dbReference type="ARBA" id="ARBA00022982"/>
    </source>
</evidence>
<evidence type="ECO:0000256" key="14">
    <source>
        <dbReference type="ARBA" id="ARBA00023004"/>
    </source>
</evidence>
<dbReference type="PANTHER" id="PTHR10422:SF35">
    <property type="entry name" value="CYTOCHROME BO(3) UBIQUINOL OXIDASE SUBUNIT 1"/>
    <property type="match status" value="1"/>
</dbReference>
<evidence type="ECO:0000256" key="9">
    <source>
        <dbReference type="ARBA" id="ARBA00022692"/>
    </source>
</evidence>
<accession>A0A9W6GUW2</accession>
<dbReference type="PANTHER" id="PTHR10422">
    <property type="entry name" value="CYTOCHROME C OXIDASE SUBUNIT 1"/>
    <property type="match status" value="1"/>
</dbReference>
<dbReference type="NCBIfam" id="TIGR02891">
    <property type="entry name" value="CtaD_CoxA"/>
    <property type="match status" value="1"/>
</dbReference>
<feature type="transmembrane region" description="Helical" evidence="19">
    <location>
        <begin position="405"/>
        <end position="427"/>
    </location>
</feature>
<feature type="transmembrane region" description="Helical" evidence="19">
    <location>
        <begin position="46"/>
        <end position="68"/>
    </location>
</feature>
<dbReference type="EC" id="7.1.1.9" evidence="4"/>
<comment type="pathway">
    <text evidence="2">Energy metabolism; oxidative phosphorylation.</text>
</comment>
<dbReference type="InterPro" id="IPR036927">
    <property type="entry name" value="Cyt_c_oxase-like_su1_sf"/>
</dbReference>
<dbReference type="InterPro" id="IPR035973">
    <property type="entry name" value="Cyt_c_oxidase_su3-like_sf"/>
</dbReference>
<keyword evidence="7 18" id="KW-0349">Heme</keyword>
<feature type="transmembrane region" description="Helical" evidence="19">
    <location>
        <begin position="175"/>
        <end position="201"/>
    </location>
</feature>
<comment type="catalytic activity">
    <reaction evidence="17">
        <text>4 Fe(II)-[cytochrome c] + O2 + 8 H(+)(in) = 4 Fe(III)-[cytochrome c] + 2 H2O + 4 H(+)(out)</text>
        <dbReference type="Rhea" id="RHEA:11436"/>
        <dbReference type="Rhea" id="RHEA-COMP:10350"/>
        <dbReference type="Rhea" id="RHEA-COMP:14399"/>
        <dbReference type="ChEBI" id="CHEBI:15377"/>
        <dbReference type="ChEBI" id="CHEBI:15378"/>
        <dbReference type="ChEBI" id="CHEBI:15379"/>
        <dbReference type="ChEBI" id="CHEBI:29033"/>
        <dbReference type="ChEBI" id="CHEBI:29034"/>
        <dbReference type="EC" id="7.1.1.9"/>
    </reaction>
</comment>
<evidence type="ECO:0000256" key="6">
    <source>
        <dbReference type="ARBA" id="ARBA00022475"/>
    </source>
</evidence>
<comment type="caution">
    <text evidence="21">The sequence shown here is derived from an EMBL/GenBank/DDBJ whole genome shotgun (WGS) entry which is preliminary data.</text>
</comment>
<dbReference type="SUPFAM" id="SSF81442">
    <property type="entry name" value="Cytochrome c oxidase subunit I-like"/>
    <property type="match status" value="1"/>
</dbReference>
<feature type="transmembrane region" description="Helical" evidence="19">
    <location>
        <begin position="273"/>
        <end position="292"/>
    </location>
</feature>
<feature type="transmembrane region" description="Helical" evidence="19">
    <location>
        <begin position="213"/>
        <end position="239"/>
    </location>
</feature>
<dbReference type="GO" id="GO:0020037">
    <property type="term" value="F:heme binding"/>
    <property type="evidence" value="ECO:0007669"/>
    <property type="project" value="InterPro"/>
</dbReference>
<keyword evidence="16 19" id="KW-0472">Membrane</keyword>
<dbReference type="Pfam" id="PF00115">
    <property type="entry name" value="COX1"/>
    <property type="match status" value="1"/>
</dbReference>
<feature type="domain" description="Cytochrome oxidase subunit I profile" evidence="20">
    <location>
        <begin position="23"/>
        <end position="553"/>
    </location>
</feature>
<dbReference type="CDD" id="cd01662">
    <property type="entry name" value="Ubiquinol_Oxidase_I"/>
    <property type="match status" value="1"/>
</dbReference>
<sequence length="845" mass="92434">MQDDATSRVKLPNETPRPAGELEQLERIWALPRGLRRLTAVNNTSIGLLYIGAAFVFFLLAGVLALLMRTQLAVGDNRLLSQETYNQIFTVHGTTMMFLFAVPAVEALGVILLPQMLAARDLPFPRLSAFAIWAYVIGGFVFFATIFYDLAPDGGWFMYPPLTLTRYSPGDNADFWLLGIGFIEISAIAGAIEIIVGTLRTRPPGMSLDKMPIFAWSMLIFAAMIVFAFPAVILATMLLEIERSFGWPFFTAAKGGDALLWQHLFWFFGHPEVYIIFLPAAGLVSMIVPTMAQTPLVGYRLIVVALIATGFFSFGLWVHHMFSTGLPALSLGFFSAASMAVTIPSGIQVFAWLATIASSERFRITTASMFILGFLFIFVLGGLTGVMVALVPFDQQAHDTYFVVAHFHYVLVGGMVFPLFATFYYWAPMVSRNMLSERLGSVVFWLMFIGFNVTFFPMHLTGLMGMPRRVWTYPHAMGWDNLNLVSTAGAFILAAGVLLFVIDLAIRFRPSVVTTGNPWGAGTLEWLPTDVYSTRSIPYITSREPLWDQPDLARDVEAGAYYLPNAPSGRRETIVTSPIFAEPEYIVLMPGPGWAHFFAAVFTAAFFLLLTVKAVTPALICGLAAIAACFVWVWELDPGPTKGKISIGGGIEAPTYVTGPSSHSWWAMVVLLLVAASLYLSYAFSYLYLWTVEPKNWAGGNALPRLQWPIASTALALCGAACFALAGRLLPRPGRLGVWTMLLIVVGAIGLIGAVGVDVAGFWRVGLLATDSAYGAMVYMSTLLNGQLVITIAIMGAYALARLIVRKLDSGRRVSFDNAAVLAYYTAGQILFSLLLVHGFPRVSA</sequence>
<dbReference type="PROSITE" id="PS00077">
    <property type="entry name" value="COX1_CUB"/>
    <property type="match status" value="1"/>
</dbReference>
<keyword evidence="12 18" id="KW-0249">Electron transport</keyword>
<evidence type="ECO:0000313" key="21">
    <source>
        <dbReference type="EMBL" id="GLI93378.1"/>
    </source>
</evidence>